<keyword evidence="2 7" id="KW-0597">Phosphoprotein</keyword>
<dbReference type="GO" id="GO:0000156">
    <property type="term" value="F:phosphorelay response regulator activity"/>
    <property type="evidence" value="ECO:0007669"/>
    <property type="project" value="TreeGrafter"/>
</dbReference>
<keyword evidence="3" id="KW-0902">Two-component regulatory system</keyword>
<dbReference type="EMBL" id="CP033433">
    <property type="protein sequence ID" value="AYQ74553.1"/>
    <property type="molecule type" value="Genomic_DNA"/>
</dbReference>
<gene>
    <name evidence="11" type="ORF">EAV92_19450</name>
</gene>
<dbReference type="SUPFAM" id="SSF52172">
    <property type="entry name" value="CheY-like"/>
    <property type="match status" value="1"/>
</dbReference>
<evidence type="ECO:0000256" key="2">
    <source>
        <dbReference type="ARBA" id="ARBA00022553"/>
    </source>
</evidence>
<dbReference type="CDD" id="cd00383">
    <property type="entry name" value="trans_reg_C"/>
    <property type="match status" value="1"/>
</dbReference>
<dbReference type="Proteomes" id="UP000269097">
    <property type="component" value="Chromosome"/>
</dbReference>
<dbReference type="SMART" id="SM00448">
    <property type="entry name" value="REC"/>
    <property type="match status" value="1"/>
</dbReference>
<keyword evidence="12" id="KW-1185">Reference proteome</keyword>
<dbReference type="Gene3D" id="3.40.50.2300">
    <property type="match status" value="1"/>
</dbReference>
<dbReference type="InterPro" id="IPR001789">
    <property type="entry name" value="Sig_transdc_resp-reg_receiver"/>
</dbReference>
<reference evidence="11 12" key="1">
    <citation type="submission" date="2018-10" db="EMBL/GenBank/DDBJ databases">
        <title>Genome Sequence of Cohnella sp.</title>
        <authorList>
            <person name="Srinivasan S."/>
            <person name="Kim M.K."/>
        </authorList>
    </citation>
    <scope>NUCLEOTIDE SEQUENCE [LARGE SCALE GENOMIC DNA]</scope>
    <source>
        <strain evidence="11 12">18JY8-7</strain>
    </source>
</reference>
<keyword evidence="5 8" id="KW-0238">DNA-binding</keyword>
<feature type="domain" description="OmpR/PhoB-type" evidence="10">
    <location>
        <begin position="126"/>
        <end position="224"/>
    </location>
</feature>
<dbReference type="InterPro" id="IPR011006">
    <property type="entry name" value="CheY-like_superfamily"/>
</dbReference>
<evidence type="ECO:0000259" key="10">
    <source>
        <dbReference type="PROSITE" id="PS51755"/>
    </source>
</evidence>
<evidence type="ECO:0000256" key="6">
    <source>
        <dbReference type="ARBA" id="ARBA00023163"/>
    </source>
</evidence>
<feature type="DNA-binding region" description="OmpR/PhoB-type" evidence="8">
    <location>
        <begin position="126"/>
        <end position="224"/>
    </location>
</feature>
<comment type="subcellular location">
    <subcellularLocation>
        <location evidence="1">Cytoplasm</location>
    </subcellularLocation>
</comment>
<dbReference type="FunFam" id="1.10.10.10:FF:000018">
    <property type="entry name" value="DNA-binding response regulator ResD"/>
    <property type="match status" value="1"/>
</dbReference>
<evidence type="ECO:0000313" key="11">
    <source>
        <dbReference type="EMBL" id="AYQ74553.1"/>
    </source>
</evidence>
<dbReference type="GO" id="GO:0005829">
    <property type="term" value="C:cytosol"/>
    <property type="evidence" value="ECO:0007669"/>
    <property type="project" value="TreeGrafter"/>
</dbReference>
<keyword evidence="4" id="KW-0805">Transcription regulation</keyword>
<dbReference type="RefSeq" id="WP_123042633.1">
    <property type="nucleotide sequence ID" value="NZ_CP033433.1"/>
</dbReference>
<evidence type="ECO:0000256" key="5">
    <source>
        <dbReference type="ARBA" id="ARBA00023125"/>
    </source>
</evidence>
<dbReference type="GO" id="GO:0006355">
    <property type="term" value="P:regulation of DNA-templated transcription"/>
    <property type="evidence" value="ECO:0007669"/>
    <property type="project" value="InterPro"/>
</dbReference>
<dbReference type="PANTHER" id="PTHR48111">
    <property type="entry name" value="REGULATOR OF RPOS"/>
    <property type="match status" value="1"/>
</dbReference>
<organism evidence="11 12">
    <name type="scientific">Cohnella candidum</name>
    <dbReference type="NCBI Taxonomy" id="2674991"/>
    <lineage>
        <taxon>Bacteria</taxon>
        <taxon>Bacillati</taxon>
        <taxon>Bacillota</taxon>
        <taxon>Bacilli</taxon>
        <taxon>Bacillales</taxon>
        <taxon>Paenibacillaceae</taxon>
        <taxon>Cohnella</taxon>
    </lineage>
</organism>
<dbReference type="Pfam" id="PF00486">
    <property type="entry name" value="Trans_reg_C"/>
    <property type="match status" value="1"/>
</dbReference>
<keyword evidence="6" id="KW-0804">Transcription</keyword>
<dbReference type="GO" id="GO:0032993">
    <property type="term" value="C:protein-DNA complex"/>
    <property type="evidence" value="ECO:0007669"/>
    <property type="project" value="TreeGrafter"/>
</dbReference>
<dbReference type="InterPro" id="IPR039420">
    <property type="entry name" value="WalR-like"/>
</dbReference>
<feature type="modified residue" description="4-aspartylphosphate" evidence="7">
    <location>
        <position position="52"/>
    </location>
</feature>
<evidence type="ECO:0000256" key="8">
    <source>
        <dbReference type="PROSITE-ProRule" id="PRU01091"/>
    </source>
</evidence>
<dbReference type="InterPro" id="IPR001867">
    <property type="entry name" value="OmpR/PhoB-type_DNA-bd"/>
</dbReference>
<evidence type="ECO:0000256" key="3">
    <source>
        <dbReference type="ARBA" id="ARBA00023012"/>
    </source>
</evidence>
<evidence type="ECO:0000256" key="7">
    <source>
        <dbReference type="PROSITE-ProRule" id="PRU00169"/>
    </source>
</evidence>
<dbReference type="KEGG" id="coh:EAV92_19450"/>
<dbReference type="AlphaFoldDB" id="A0A3G3K269"/>
<evidence type="ECO:0000313" key="12">
    <source>
        <dbReference type="Proteomes" id="UP000269097"/>
    </source>
</evidence>
<dbReference type="Pfam" id="PF00072">
    <property type="entry name" value="Response_reg"/>
    <property type="match status" value="1"/>
</dbReference>
<feature type="domain" description="Response regulatory" evidence="9">
    <location>
        <begin position="3"/>
        <end position="116"/>
    </location>
</feature>
<accession>A0A3G3K269</accession>
<proteinExistence type="predicted"/>
<dbReference type="FunFam" id="3.40.50.2300:FF:000001">
    <property type="entry name" value="DNA-binding response regulator PhoB"/>
    <property type="match status" value="1"/>
</dbReference>
<dbReference type="PROSITE" id="PS51755">
    <property type="entry name" value="OMPR_PHOB"/>
    <property type="match status" value="1"/>
</dbReference>
<evidence type="ECO:0000259" key="9">
    <source>
        <dbReference type="PROSITE" id="PS50110"/>
    </source>
</evidence>
<dbReference type="SMART" id="SM00862">
    <property type="entry name" value="Trans_reg_C"/>
    <property type="match status" value="1"/>
</dbReference>
<dbReference type="InterPro" id="IPR036388">
    <property type="entry name" value="WH-like_DNA-bd_sf"/>
</dbReference>
<dbReference type="PANTHER" id="PTHR48111:SF40">
    <property type="entry name" value="PHOSPHATE REGULON TRANSCRIPTIONAL REGULATORY PROTEIN PHOB"/>
    <property type="match status" value="1"/>
</dbReference>
<sequence>MKHVFVVDDEMNIRTILKKYIETEGYKVTLFDDGTQLLSELTRLKPDLLVLDIMMPGVDGMELCKQIRKTNEIPIIFVSAKNEELDRILGLELGADDYLSKPFSPRELVARIKNIFRRMERTAVPAGPTIVGDLSLHKERRLVEVGDREMKLTAKEYELLEFLAEHPKLPFKREQLTRKIWGYDYFGDERLVDDLIKRLRKKLAEFQSGVQITTVWGYGYRLDP</sequence>
<dbReference type="GO" id="GO:0000976">
    <property type="term" value="F:transcription cis-regulatory region binding"/>
    <property type="evidence" value="ECO:0007669"/>
    <property type="project" value="TreeGrafter"/>
</dbReference>
<name>A0A3G3K269_9BACL</name>
<protein>
    <submittedName>
        <fullName evidence="11">DNA-binding response regulator</fullName>
    </submittedName>
</protein>
<evidence type="ECO:0000256" key="4">
    <source>
        <dbReference type="ARBA" id="ARBA00023015"/>
    </source>
</evidence>
<dbReference type="Gene3D" id="6.10.250.690">
    <property type="match status" value="1"/>
</dbReference>
<dbReference type="PROSITE" id="PS50110">
    <property type="entry name" value="RESPONSE_REGULATORY"/>
    <property type="match status" value="1"/>
</dbReference>
<dbReference type="Gene3D" id="1.10.10.10">
    <property type="entry name" value="Winged helix-like DNA-binding domain superfamily/Winged helix DNA-binding domain"/>
    <property type="match status" value="1"/>
</dbReference>
<evidence type="ECO:0000256" key="1">
    <source>
        <dbReference type="ARBA" id="ARBA00004496"/>
    </source>
</evidence>